<feature type="compositionally biased region" description="Pro residues" evidence="1">
    <location>
        <begin position="64"/>
        <end position="73"/>
    </location>
</feature>
<dbReference type="EMBL" id="JAFBMS010000012">
    <property type="protein sequence ID" value="KAG9348091.1"/>
    <property type="molecule type" value="Genomic_DNA"/>
</dbReference>
<reference evidence="2" key="1">
    <citation type="thesis" date="2021" institute="BYU ScholarsArchive" country="Provo, UT, USA">
        <title>Applications of and Algorithms for Genome Assembly and Genomic Analyses with an Emphasis on Marine Teleosts.</title>
        <authorList>
            <person name="Pickett B.D."/>
        </authorList>
    </citation>
    <scope>NUCLEOTIDE SEQUENCE</scope>
    <source>
        <strain evidence="2">HI-2016</strain>
    </source>
</reference>
<evidence type="ECO:0000313" key="2">
    <source>
        <dbReference type="EMBL" id="KAG9348091.1"/>
    </source>
</evidence>
<comment type="caution">
    <text evidence="2">The sequence shown here is derived from an EMBL/GenBank/DDBJ whole genome shotgun (WGS) entry which is preliminary data.</text>
</comment>
<feature type="compositionally biased region" description="Polar residues" evidence="1">
    <location>
        <begin position="76"/>
        <end position="87"/>
    </location>
</feature>
<organism evidence="2 3">
    <name type="scientific">Albula glossodonta</name>
    <name type="common">roundjaw bonefish</name>
    <dbReference type="NCBI Taxonomy" id="121402"/>
    <lineage>
        <taxon>Eukaryota</taxon>
        <taxon>Metazoa</taxon>
        <taxon>Chordata</taxon>
        <taxon>Craniata</taxon>
        <taxon>Vertebrata</taxon>
        <taxon>Euteleostomi</taxon>
        <taxon>Actinopterygii</taxon>
        <taxon>Neopterygii</taxon>
        <taxon>Teleostei</taxon>
        <taxon>Albuliformes</taxon>
        <taxon>Albulidae</taxon>
        <taxon>Albula</taxon>
    </lineage>
</organism>
<accession>A0A8T2PA51</accession>
<evidence type="ECO:0000256" key="1">
    <source>
        <dbReference type="SAM" id="MobiDB-lite"/>
    </source>
</evidence>
<feature type="region of interest" description="Disordered" evidence="1">
    <location>
        <begin position="43"/>
        <end position="87"/>
    </location>
</feature>
<sequence>MGSSWLPKARRRRAAPPKEPPGNKLDLSDFPGIPNFRDLLFQESEGRGEEQPLLFHRVPQSNHPYPPPHPPNSPQHTHGLSQTHGLA</sequence>
<gene>
    <name evidence="2" type="ORF">JZ751_004116</name>
</gene>
<feature type="region of interest" description="Disordered" evidence="1">
    <location>
        <begin position="1"/>
        <end position="31"/>
    </location>
</feature>
<evidence type="ECO:0000313" key="3">
    <source>
        <dbReference type="Proteomes" id="UP000824540"/>
    </source>
</evidence>
<keyword evidence="3" id="KW-1185">Reference proteome</keyword>
<protein>
    <submittedName>
        <fullName evidence="2">Uncharacterized protein</fullName>
    </submittedName>
</protein>
<dbReference type="Proteomes" id="UP000824540">
    <property type="component" value="Unassembled WGS sequence"/>
</dbReference>
<name>A0A8T2PA51_9TELE</name>
<dbReference type="AlphaFoldDB" id="A0A8T2PA51"/>
<proteinExistence type="predicted"/>